<sequence>MDVILELEGRVRIERQHRTYVATWLRLNGPHYREACTAMLDDVKKRGGLECYVSDPSGARDIQNQEDIFFATAVVKELIDRGCRRFIVVSPRSAVTKLATNRMGRVVDDAGVERVMVETIDEALQLAGLSNASESSTMRPQ</sequence>
<proteinExistence type="predicted"/>
<organism evidence="1 2">
    <name type="scientific">Archangium gephyra</name>
    <dbReference type="NCBI Taxonomy" id="48"/>
    <lineage>
        <taxon>Bacteria</taxon>
        <taxon>Pseudomonadati</taxon>
        <taxon>Myxococcota</taxon>
        <taxon>Myxococcia</taxon>
        <taxon>Myxococcales</taxon>
        <taxon>Cystobacterineae</taxon>
        <taxon>Archangiaceae</taxon>
        <taxon>Archangium</taxon>
    </lineage>
</organism>
<gene>
    <name evidence="1" type="ORF">DI536_01160</name>
</gene>
<evidence type="ECO:0008006" key="3">
    <source>
        <dbReference type="Google" id="ProtNLM"/>
    </source>
</evidence>
<dbReference type="AlphaFoldDB" id="A0A2W5TWM1"/>
<comment type="caution">
    <text evidence="1">The sequence shown here is derived from an EMBL/GenBank/DDBJ whole genome shotgun (WGS) entry which is preliminary data.</text>
</comment>
<evidence type="ECO:0000313" key="2">
    <source>
        <dbReference type="Proteomes" id="UP000249061"/>
    </source>
</evidence>
<dbReference type="Proteomes" id="UP000249061">
    <property type="component" value="Unassembled WGS sequence"/>
</dbReference>
<evidence type="ECO:0000313" key="1">
    <source>
        <dbReference type="EMBL" id="PZR18517.1"/>
    </source>
</evidence>
<name>A0A2W5TWM1_9BACT</name>
<reference evidence="1 2" key="1">
    <citation type="submission" date="2017-08" db="EMBL/GenBank/DDBJ databases">
        <title>Infants hospitalized years apart are colonized by the same room-sourced microbial strains.</title>
        <authorList>
            <person name="Brooks B."/>
            <person name="Olm M.R."/>
            <person name="Firek B.A."/>
            <person name="Baker R."/>
            <person name="Thomas B.C."/>
            <person name="Morowitz M.J."/>
            <person name="Banfield J.F."/>
        </authorList>
    </citation>
    <scope>NUCLEOTIDE SEQUENCE [LARGE SCALE GENOMIC DNA]</scope>
    <source>
        <strain evidence="1">S2_003_000_R2_14</strain>
    </source>
</reference>
<accession>A0A2W5TWM1</accession>
<dbReference type="EMBL" id="QFQP01000001">
    <property type="protein sequence ID" value="PZR18517.1"/>
    <property type="molecule type" value="Genomic_DNA"/>
</dbReference>
<protein>
    <recommendedName>
        <fullName evidence="3">STAS domain-containing protein</fullName>
    </recommendedName>
</protein>